<sequence length="418" mass="45456">MDTDIRTFSQIVKEEKKVVSTKIAFYLVTSLFFMWGFSHSLLDVLNKHFQDLLHISHGESAFIQTAYFSAYFLIALPIGMFMQRFGYKAGVIVGLALFALGALLFLPAGYIGTFSAFLSAIFVLACGLACLEVGANLYAAELGDPSTAAQRLTLAQGFNGLGGFFGPIVGGAVFFAPTGHFLGIELEPTSLTYVALAIVVFILLLVFVKAKLPVIEYQKDETQISPTSNLQLFKVGSFRGALLAQFCYVGAYFAIGAFFINFALDHWQGLTTQKAAYILSIGMLAYMIGRFGGSLIMRFIDARKLMVFNCLMSIILCGIAMTGTEMISIFAVVSIYLFMSTMYPTIFAMGVRNLGTKTKLAGSILVMMLIGGAVIPVVMGYMSDMFGTAIAFIVPLICFSVIGMYGISQKKQIITLSK</sequence>
<dbReference type="PANTHER" id="PTHR43702:SF3">
    <property type="entry name" value="PROTEIN TSGA"/>
    <property type="match status" value="1"/>
</dbReference>
<dbReference type="PROSITE" id="PS50850">
    <property type="entry name" value="MFS"/>
    <property type="match status" value="1"/>
</dbReference>
<dbReference type="Pfam" id="PF07690">
    <property type="entry name" value="MFS_1"/>
    <property type="match status" value="1"/>
</dbReference>
<proteinExistence type="predicted"/>
<evidence type="ECO:0000313" key="9">
    <source>
        <dbReference type="Proteomes" id="UP000031012"/>
    </source>
</evidence>
<feature type="transmembrane region" description="Helical" evidence="6">
    <location>
        <begin position="161"/>
        <end position="184"/>
    </location>
</feature>
<gene>
    <name evidence="8" type="ORF">DH17_02720</name>
</gene>
<organism evidence="8 9">
    <name type="scientific">Acinetobacter oleivorans</name>
    <dbReference type="NCBI Taxonomy" id="1148157"/>
    <lineage>
        <taxon>Bacteria</taxon>
        <taxon>Pseudomonadati</taxon>
        <taxon>Pseudomonadota</taxon>
        <taxon>Gammaproteobacteria</taxon>
        <taxon>Moraxellales</taxon>
        <taxon>Moraxellaceae</taxon>
        <taxon>Acinetobacter</taxon>
    </lineage>
</organism>
<dbReference type="EMBL" id="JHQK01000013">
    <property type="protein sequence ID" value="KHN66254.1"/>
    <property type="molecule type" value="Genomic_DNA"/>
</dbReference>
<feature type="transmembrane region" description="Helical" evidence="6">
    <location>
        <begin position="275"/>
        <end position="293"/>
    </location>
</feature>
<feature type="transmembrane region" description="Helical" evidence="6">
    <location>
        <begin position="241"/>
        <end position="263"/>
    </location>
</feature>
<dbReference type="SUPFAM" id="SSF103473">
    <property type="entry name" value="MFS general substrate transporter"/>
    <property type="match status" value="1"/>
</dbReference>
<dbReference type="AlphaFoldDB" id="A0A0B2UAQ1"/>
<dbReference type="GO" id="GO:0022857">
    <property type="term" value="F:transmembrane transporter activity"/>
    <property type="evidence" value="ECO:0007669"/>
    <property type="project" value="InterPro"/>
</dbReference>
<dbReference type="InterPro" id="IPR011701">
    <property type="entry name" value="MFS"/>
</dbReference>
<dbReference type="Proteomes" id="UP000031012">
    <property type="component" value="Unassembled WGS sequence"/>
</dbReference>
<feature type="transmembrane region" description="Helical" evidence="6">
    <location>
        <begin position="190"/>
        <end position="208"/>
    </location>
</feature>
<feature type="transmembrane region" description="Helical" evidence="6">
    <location>
        <begin position="89"/>
        <end position="111"/>
    </location>
</feature>
<evidence type="ECO:0000256" key="4">
    <source>
        <dbReference type="ARBA" id="ARBA00022989"/>
    </source>
</evidence>
<feature type="transmembrane region" description="Helical" evidence="6">
    <location>
        <begin position="117"/>
        <end position="140"/>
    </location>
</feature>
<reference evidence="8 9" key="1">
    <citation type="submission" date="2014-03" db="EMBL/GenBank/DDBJ databases">
        <title>Genome sequence of the diesel-degrader and plant-growth promoter Acinetobacter oleivorans PF-1 isolated from the roots of poplar tree.</title>
        <authorList>
            <person name="Gkorezis P."/>
            <person name="van Hamme J."/>
            <person name="Rineau F."/>
            <person name="Vangronsveld J."/>
            <person name="Francetti A."/>
        </authorList>
    </citation>
    <scope>NUCLEOTIDE SEQUENCE [LARGE SCALE GENOMIC DNA]</scope>
    <source>
        <strain evidence="8 9">PF1</strain>
    </source>
</reference>
<evidence type="ECO:0000256" key="2">
    <source>
        <dbReference type="ARBA" id="ARBA00022475"/>
    </source>
</evidence>
<keyword evidence="4 6" id="KW-1133">Transmembrane helix</keyword>
<name>A0A0B2UAQ1_9GAMM</name>
<feature type="transmembrane region" description="Helical" evidence="6">
    <location>
        <begin position="23"/>
        <end position="42"/>
    </location>
</feature>
<feature type="transmembrane region" description="Helical" evidence="6">
    <location>
        <begin position="305"/>
        <end position="321"/>
    </location>
</feature>
<evidence type="ECO:0000256" key="1">
    <source>
        <dbReference type="ARBA" id="ARBA00004429"/>
    </source>
</evidence>
<feature type="transmembrane region" description="Helical" evidence="6">
    <location>
        <begin position="327"/>
        <end position="348"/>
    </location>
</feature>
<dbReference type="InterPro" id="IPR036259">
    <property type="entry name" value="MFS_trans_sf"/>
</dbReference>
<keyword evidence="5 6" id="KW-0472">Membrane</keyword>
<dbReference type="InterPro" id="IPR020846">
    <property type="entry name" value="MFS_dom"/>
</dbReference>
<keyword evidence="2" id="KW-1003">Cell membrane</keyword>
<keyword evidence="3 6" id="KW-0812">Transmembrane</keyword>
<evidence type="ECO:0000313" key="8">
    <source>
        <dbReference type="EMBL" id="KHN66254.1"/>
    </source>
</evidence>
<evidence type="ECO:0000256" key="6">
    <source>
        <dbReference type="SAM" id="Phobius"/>
    </source>
</evidence>
<comment type="caution">
    <text evidence="8">The sequence shown here is derived from an EMBL/GenBank/DDBJ whole genome shotgun (WGS) entry which is preliminary data.</text>
</comment>
<evidence type="ECO:0000259" key="7">
    <source>
        <dbReference type="PROSITE" id="PS50850"/>
    </source>
</evidence>
<dbReference type="PANTHER" id="PTHR43702">
    <property type="entry name" value="L-FUCOSE-PROTON SYMPORTER"/>
    <property type="match status" value="1"/>
</dbReference>
<feature type="transmembrane region" description="Helical" evidence="6">
    <location>
        <begin position="62"/>
        <end position="82"/>
    </location>
</feature>
<dbReference type="InterPro" id="IPR050375">
    <property type="entry name" value="MFS_TsgA-like"/>
</dbReference>
<evidence type="ECO:0000256" key="3">
    <source>
        <dbReference type="ARBA" id="ARBA00022692"/>
    </source>
</evidence>
<feature type="transmembrane region" description="Helical" evidence="6">
    <location>
        <begin position="385"/>
        <end position="408"/>
    </location>
</feature>
<feature type="domain" description="Major facilitator superfamily (MFS) profile" evidence="7">
    <location>
        <begin position="24"/>
        <end position="412"/>
    </location>
</feature>
<evidence type="ECO:0000256" key="5">
    <source>
        <dbReference type="ARBA" id="ARBA00023136"/>
    </source>
</evidence>
<protein>
    <submittedName>
        <fullName evidence="8">Major facilitator transporter</fullName>
    </submittedName>
</protein>
<accession>A0A0B2UAQ1</accession>
<feature type="transmembrane region" description="Helical" evidence="6">
    <location>
        <begin position="360"/>
        <end position="379"/>
    </location>
</feature>
<comment type="subcellular location">
    <subcellularLocation>
        <location evidence="1">Cell inner membrane</location>
        <topology evidence="1">Multi-pass membrane protein</topology>
    </subcellularLocation>
</comment>
<dbReference type="Gene3D" id="1.20.1250.20">
    <property type="entry name" value="MFS general substrate transporter like domains"/>
    <property type="match status" value="2"/>
</dbReference>
<dbReference type="GO" id="GO:0005886">
    <property type="term" value="C:plasma membrane"/>
    <property type="evidence" value="ECO:0007669"/>
    <property type="project" value="UniProtKB-SubCell"/>
</dbReference>